<protein>
    <submittedName>
        <fullName evidence="1">Uncharacterized protein</fullName>
    </submittedName>
</protein>
<dbReference type="Proteomes" id="UP001141434">
    <property type="component" value="Unassembled WGS sequence"/>
</dbReference>
<dbReference type="AlphaFoldDB" id="A0A9W9K3V2"/>
<dbReference type="EMBL" id="JAPMSZ010000009">
    <property type="protein sequence ID" value="KAJ5092143.1"/>
    <property type="molecule type" value="Genomic_DNA"/>
</dbReference>
<comment type="caution">
    <text evidence="1">The sequence shown here is derived from an EMBL/GenBank/DDBJ whole genome shotgun (WGS) entry which is preliminary data.</text>
</comment>
<organism evidence="1 2">
    <name type="scientific">Penicillium alfredii</name>
    <dbReference type="NCBI Taxonomy" id="1506179"/>
    <lineage>
        <taxon>Eukaryota</taxon>
        <taxon>Fungi</taxon>
        <taxon>Dikarya</taxon>
        <taxon>Ascomycota</taxon>
        <taxon>Pezizomycotina</taxon>
        <taxon>Eurotiomycetes</taxon>
        <taxon>Eurotiomycetidae</taxon>
        <taxon>Eurotiales</taxon>
        <taxon>Aspergillaceae</taxon>
        <taxon>Penicillium</taxon>
    </lineage>
</organism>
<sequence>MYRFFNYCIKLKYGEDGFRGYYRRITRTRITSKDSEEINTRPSYTLNGDQVGVYKEIPRNFIAFESYSLKAVDNR</sequence>
<proteinExistence type="predicted"/>
<evidence type="ECO:0000313" key="1">
    <source>
        <dbReference type="EMBL" id="KAJ5092143.1"/>
    </source>
</evidence>
<evidence type="ECO:0000313" key="2">
    <source>
        <dbReference type="Proteomes" id="UP001141434"/>
    </source>
</evidence>
<accession>A0A9W9K3V2</accession>
<dbReference type="OrthoDB" id="4485682at2759"/>
<name>A0A9W9K3V2_9EURO</name>
<dbReference type="GeneID" id="81396707"/>
<dbReference type="RefSeq" id="XP_056510338.1">
    <property type="nucleotide sequence ID" value="XM_056657538.1"/>
</dbReference>
<reference evidence="1" key="1">
    <citation type="submission" date="2022-11" db="EMBL/GenBank/DDBJ databases">
        <authorList>
            <person name="Petersen C."/>
        </authorList>
    </citation>
    <scope>NUCLEOTIDE SEQUENCE</scope>
    <source>
        <strain evidence="1">IBT 34128</strain>
    </source>
</reference>
<gene>
    <name evidence="1" type="ORF">NUU61_007013</name>
</gene>
<keyword evidence="2" id="KW-1185">Reference proteome</keyword>
<reference evidence="1" key="2">
    <citation type="journal article" date="2023" name="IMA Fungus">
        <title>Comparative genomic study of the Penicillium genus elucidates a diverse pangenome and 15 lateral gene transfer events.</title>
        <authorList>
            <person name="Petersen C."/>
            <person name="Sorensen T."/>
            <person name="Nielsen M.R."/>
            <person name="Sondergaard T.E."/>
            <person name="Sorensen J.L."/>
            <person name="Fitzpatrick D.A."/>
            <person name="Frisvad J.C."/>
            <person name="Nielsen K.L."/>
        </authorList>
    </citation>
    <scope>NUCLEOTIDE SEQUENCE</scope>
    <source>
        <strain evidence="1">IBT 34128</strain>
    </source>
</reference>